<evidence type="ECO:0000313" key="11">
    <source>
        <dbReference type="EMBL" id="CAA9484410.1"/>
    </source>
</evidence>
<dbReference type="GO" id="GO:0005737">
    <property type="term" value="C:cytoplasm"/>
    <property type="evidence" value="ECO:0007669"/>
    <property type="project" value="TreeGrafter"/>
</dbReference>
<comment type="subunit">
    <text evidence="3">Homodimer.</text>
</comment>
<evidence type="ECO:0000256" key="6">
    <source>
        <dbReference type="ARBA" id="ARBA00023002"/>
    </source>
</evidence>
<dbReference type="Gene3D" id="1.20.140.10">
    <property type="entry name" value="Butyryl-CoA Dehydrogenase, subunit A, domain 3"/>
    <property type="match status" value="1"/>
</dbReference>
<reference evidence="11" key="1">
    <citation type="submission" date="2020-02" db="EMBL/GenBank/DDBJ databases">
        <authorList>
            <person name="Meier V. D."/>
        </authorList>
    </citation>
    <scope>NUCLEOTIDE SEQUENCE</scope>
    <source>
        <strain evidence="11">AVDCRST_MAG13</strain>
    </source>
</reference>
<dbReference type="GO" id="GO:0050660">
    <property type="term" value="F:flavin adenine dinucleotide binding"/>
    <property type="evidence" value="ECO:0007669"/>
    <property type="project" value="InterPro"/>
</dbReference>
<comment type="similarity">
    <text evidence="2 7">Belongs to the acyl-CoA dehydrogenase family.</text>
</comment>
<dbReference type="InterPro" id="IPR006091">
    <property type="entry name" value="Acyl-CoA_Oxase/DH_mid-dom"/>
</dbReference>
<dbReference type="SUPFAM" id="SSF47203">
    <property type="entry name" value="Acyl-CoA dehydrogenase C-terminal domain-like"/>
    <property type="match status" value="1"/>
</dbReference>
<dbReference type="InterPro" id="IPR009075">
    <property type="entry name" value="AcylCo_DH/oxidase_C"/>
</dbReference>
<keyword evidence="4 7" id="KW-0285">Flavoprotein</keyword>
<protein>
    <submittedName>
        <fullName evidence="11">Acyl-CoA dehydrogenase</fullName>
    </submittedName>
</protein>
<dbReference type="Pfam" id="PF02771">
    <property type="entry name" value="Acyl-CoA_dh_N"/>
    <property type="match status" value="1"/>
</dbReference>
<comment type="cofactor">
    <cofactor evidence="1 7">
        <name>FAD</name>
        <dbReference type="ChEBI" id="CHEBI:57692"/>
    </cofactor>
</comment>
<dbReference type="InterPro" id="IPR013786">
    <property type="entry name" value="AcylCoA_DH/ox_N"/>
</dbReference>
<dbReference type="InterPro" id="IPR009100">
    <property type="entry name" value="AcylCoA_DH/oxidase_NM_dom_sf"/>
</dbReference>
<evidence type="ECO:0000256" key="5">
    <source>
        <dbReference type="ARBA" id="ARBA00022827"/>
    </source>
</evidence>
<dbReference type="EMBL" id="CADCVO010000215">
    <property type="protein sequence ID" value="CAA9484410.1"/>
    <property type="molecule type" value="Genomic_DNA"/>
</dbReference>
<dbReference type="AlphaFoldDB" id="A0A6J4RXJ6"/>
<evidence type="ECO:0000256" key="1">
    <source>
        <dbReference type="ARBA" id="ARBA00001974"/>
    </source>
</evidence>
<organism evidence="11">
    <name type="scientific">uncultured Solirubrobacteraceae bacterium</name>
    <dbReference type="NCBI Taxonomy" id="1162706"/>
    <lineage>
        <taxon>Bacteria</taxon>
        <taxon>Bacillati</taxon>
        <taxon>Actinomycetota</taxon>
        <taxon>Thermoleophilia</taxon>
        <taxon>Solirubrobacterales</taxon>
        <taxon>Solirubrobacteraceae</taxon>
        <taxon>environmental samples</taxon>
    </lineage>
</organism>
<sequence length="432" mass="47746">MSWDFSTDPAFERELAWMRTFVREELWPLETVVDELDQAGLDRVYAPLQEQVKARGLWAAHLPPELGGQGFGQVKLGLMHEILGTTPWAPNAFGCQAPDSGNSEILALAGTPEQQDRYLHPLLAGDLKSAFSMTEPGAGADPTLLRTRAVRDGDGWVISGHKWFSSNASIADFLIVMAVTDPDARPHQRASMFLVDADTPGVQILRDVPTMEHPQEQFGKLGGHAEILYRDVRVPAGALLGRPGEGFLIAQHRLGPGRIHHCMRWLGQARRAFDMLCERATYRYTHGSTLGEKQTVQNWIADSAAQMHAARLMTLHAAWLMDTQGASAARREISLIKVFGAQMLHDVVDRALQAHGSLGYSTDLPLEAMYRVARGARFYDGPDEVHRQSVARQVLRGYSPPPGEVPTEHVPTRRAAAREKFAEILEAVTSND</sequence>
<dbReference type="InterPro" id="IPR036250">
    <property type="entry name" value="AcylCo_DH-like_C"/>
</dbReference>
<evidence type="ECO:0000259" key="9">
    <source>
        <dbReference type="Pfam" id="PF02770"/>
    </source>
</evidence>
<keyword evidence="5 7" id="KW-0274">FAD</keyword>
<dbReference type="Gene3D" id="1.10.540.10">
    <property type="entry name" value="Acyl-CoA dehydrogenase/oxidase, N-terminal domain"/>
    <property type="match status" value="1"/>
</dbReference>
<dbReference type="Pfam" id="PF00441">
    <property type="entry name" value="Acyl-CoA_dh_1"/>
    <property type="match status" value="1"/>
</dbReference>
<accession>A0A6J4RXJ6</accession>
<dbReference type="Pfam" id="PF02770">
    <property type="entry name" value="Acyl-CoA_dh_M"/>
    <property type="match status" value="1"/>
</dbReference>
<dbReference type="InterPro" id="IPR046373">
    <property type="entry name" value="Acyl-CoA_Oxase/DH_mid-dom_sf"/>
</dbReference>
<dbReference type="GO" id="GO:0033539">
    <property type="term" value="P:fatty acid beta-oxidation using acyl-CoA dehydrogenase"/>
    <property type="evidence" value="ECO:0007669"/>
    <property type="project" value="TreeGrafter"/>
</dbReference>
<dbReference type="SUPFAM" id="SSF56645">
    <property type="entry name" value="Acyl-CoA dehydrogenase NM domain-like"/>
    <property type="match status" value="1"/>
</dbReference>
<dbReference type="GO" id="GO:0003995">
    <property type="term" value="F:acyl-CoA dehydrogenase activity"/>
    <property type="evidence" value="ECO:0007669"/>
    <property type="project" value="TreeGrafter"/>
</dbReference>
<gene>
    <name evidence="11" type="ORF">AVDCRST_MAG13-1358</name>
</gene>
<dbReference type="Gene3D" id="2.40.110.10">
    <property type="entry name" value="Butyryl-CoA Dehydrogenase, subunit A, domain 2"/>
    <property type="match status" value="1"/>
</dbReference>
<evidence type="ECO:0000256" key="2">
    <source>
        <dbReference type="ARBA" id="ARBA00009347"/>
    </source>
</evidence>
<feature type="domain" description="Acyl-CoA dehydrogenase/oxidase N-terminal" evidence="10">
    <location>
        <begin position="18"/>
        <end position="126"/>
    </location>
</feature>
<dbReference type="InterPro" id="IPR050741">
    <property type="entry name" value="Acyl-CoA_dehydrogenase"/>
</dbReference>
<dbReference type="PANTHER" id="PTHR48083">
    <property type="entry name" value="MEDIUM-CHAIN SPECIFIC ACYL-COA DEHYDROGENASE, MITOCHONDRIAL-RELATED"/>
    <property type="match status" value="1"/>
</dbReference>
<dbReference type="FunFam" id="2.40.110.10:FF:000002">
    <property type="entry name" value="Acyl-CoA dehydrogenase fadE12"/>
    <property type="match status" value="1"/>
</dbReference>
<keyword evidence="6 7" id="KW-0560">Oxidoreductase</keyword>
<evidence type="ECO:0000259" key="8">
    <source>
        <dbReference type="Pfam" id="PF00441"/>
    </source>
</evidence>
<feature type="domain" description="Acyl-CoA oxidase/dehydrogenase middle" evidence="9">
    <location>
        <begin position="130"/>
        <end position="209"/>
    </location>
</feature>
<feature type="domain" description="Acyl-CoA dehydrogenase/oxidase C-terminal" evidence="8">
    <location>
        <begin position="244"/>
        <end position="395"/>
    </location>
</feature>
<evidence type="ECO:0000256" key="3">
    <source>
        <dbReference type="ARBA" id="ARBA00011738"/>
    </source>
</evidence>
<evidence type="ECO:0000256" key="4">
    <source>
        <dbReference type="ARBA" id="ARBA00022630"/>
    </source>
</evidence>
<name>A0A6J4RXJ6_9ACTN</name>
<evidence type="ECO:0000259" key="10">
    <source>
        <dbReference type="Pfam" id="PF02771"/>
    </source>
</evidence>
<dbReference type="InterPro" id="IPR037069">
    <property type="entry name" value="AcylCoA_DH/ox_N_sf"/>
</dbReference>
<evidence type="ECO:0000256" key="7">
    <source>
        <dbReference type="RuleBase" id="RU362125"/>
    </source>
</evidence>
<dbReference type="PANTHER" id="PTHR48083:SF13">
    <property type="entry name" value="ACYL-COA DEHYDROGENASE FAMILY MEMBER 11"/>
    <property type="match status" value="1"/>
</dbReference>
<proteinExistence type="inferred from homology"/>